<evidence type="ECO:0000256" key="3">
    <source>
        <dbReference type="ARBA" id="ARBA00022576"/>
    </source>
</evidence>
<dbReference type="InterPro" id="IPR015421">
    <property type="entry name" value="PyrdxlP-dep_Trfase_major"/>
</dbReference>
<proteinExistence type="inferred from homology"/>
<protein>
    <recommendedName>
        <fullName evidence="6">Aminotransferase</fullName>
        <ecNumber evidence="6">2.6.1.-</ecNumber>
    </recommendedName>
</protein>
<keyword evidence="4 6" id="KW-0808">Transferase</keyword>
<dbReference type="PANTHER" id="PTHR46383">
    <property type="entry name" value="ASPARTATE AMINOTRANSFERASE"/>
    <property type="match status" value="1"/>
</dbReference>
<dbReference type="Gene3D" id="3.40.640.10">
    <property type="entry name" value="Type I PLP-dependent aspartate aminotransferase-like (Major domain)"/>
    <property type="match status" value="1"/>
</dbReference>
<reference evidence="8 9" key="1">
    <citation type="submission" date="2020-08" db="EMBL/GenBank/DDBJ databases">
        <title>Bridging the membrane lipid divide: bacteria of the FCB group superphylum have the potential to synthesize archaeal ether lipids.</title>
        <authorList>
            <person name="Villanueva L."/>
            <person name="Von Meijenfeldt F.A.B."/>
            <person name="Westbye A.B."/>
            <person name="Yadav S."/>
            <person name="Hopmans E.C."/>
            <person name="Dutilh B.E."/>
            <person name="Sinninghe Damste J.S."/>
        </authorList>
    </citation>
    <scope>NUCLEOTIDE SEQUENCE [LARGE SCALE GENOMIC DNA]</scope>
    <source>
        <strain evidence="8">NIOZ-UU100</strain>
    </source>
</reference>
<comment type="cofactor">
    <cofactor evidence="1 6">
        <name>pyridoxal 5'-phosphate</name>
        <dbReference type="ChEBI" id="CHEBI:597326"/>
    </cofactor>
</comment>
<name>A0A8J6TXR9_9GAMM</name>
<evidence type="ECO:0000256" key="2">
    <source>
        <dbReference type="ARBA" id="ARBA00007441"/>
    </source>
</evidence>
<dbReference type="EC" id="2.6.1.-" evidence="6"/>
<evidence type="ECO:0000256" key="5">
    <source>
        <dbReference type="ARBA" id="ARBA00022898"/>
    </source>
</evidence>
<dbReference type="InterPro" id="IPR015424">
    <property type="entry name" value="PyrdxlP-dep_Trfase"/>
</dbReference>
<evidence type="ECO:0000313" key="8">
    <source>
        <dbReference type="EMBL" id="MBC8520067.1"/>
    </source>
</evidence>
<sequence length="394" mass="43951">MSFRPSDRVEEIEPFYVMELLARARELEREGRTIVHMEVGEPDFDTPESIVRAGVEALNKGHHHYTPALGLTELREKIADHYNSTYGKKVLAEQIVVTPGSSGALQLLIALLVNPGDEVLMADPGYPCNRHFVRIFEGVTVSVPVDATTRFQLTAELVGKYWSEKSRVVMISSPSNPTGSVIAANELKKIALLVEERGGVLIVDEIYQGLIYDGSRDTAIDLPGTVFVVNSFSKYYGMTGWRLGWLVSLNMEAVSGLDRLSQNLFLAPPTPSQYAALVAFEPETERVLQERCDRFRRRRDFLYAALLELGLKIDRVPDGAFYLYADCSDLSSDSSQFAADLLEQAGVAVTPGKDFTVRDPRRWIRFAYTTSLDQLQLGVERIRSFLSTQGGMGR</sequence>
<dbReference type="Proteomes" id="UP000654401">
    <property type="component" value="Unassembled WGS sequence"/>
</dbReference>
<dbReference type="InterPro" id="IPR004838">
    <property type="entry name" value="NHTrfase_class1_PyrdxlP-BS"/>
</dbReference>
<feature type="domain" description="Aminotransferase class I/classII large" evidence="7">
    <location>
        <begin position="34"/>
        <end position="382"/>
    </location>
</feature>
<evidence type="ECO:0000256" key="1">
    <source>
        <dbReference type="ARBA" id="ARBA00001933"/>
    </source>
</evidence>
<keyword evidence="3 6" id="KW-0032">Aminotransferase</keyword>
<gene>
    <name evidence="8" type="ORF">H8D24_06655</name>
</gene>
<organism evidence="8 9">
    <name type="scientific">Candidatus Thiopontia autotrophica</name>
    <dbReference type="NCBI Taxonomy" id="2841688"/>
    <lineage>
        <taxon>Bacteria</taxon>
        <taxon>Pseudomonadati</taxon>
        <taxon>Pseudomonadota</taxon>
        <taxon>Gammaproteobacteria</taxon>
        <taxon>Candidatus Thiopontia</taxon>
    </lineage>
</organism>
<comment type="caution">
    <text evidence="8">The sequence shown here is derived from an EMBL/GenBank/DDBJ whole genome shotgun (WGS) entry which is preliminary data.</text>
</comment>
<evidence type="ECO:0000313" key="9">
    <source>
        <dbReference type="Proteomes" id="UP000654401"/>
    </source>
</evidence>
<dbReference type="AlphaFoldDB" id="A0A8J6TXR9"/>
<dbReference type="CDD" id="cd00609">
    <property type="entry name" value="AAT_like"/>
    <property type="match status" value="1"/>
</dbReference>
<dbReference type="GO" id="GO:0030170">
    <property type="term" value="F:pyridoxal phosphate binding"/>
    <property type="evidence" value="ECO:0007669"/>
    <property type="project" value="InterPro"/>
</dbReference>
<dbReference type="PANTHER" id="PTHR46383:SF2">
    <property type="entry name" value="AMINOTRANSFERASE"/>
    <property type="match status" value="1"/>
</dbReference>
<dbReference type="Pfam" id="PF00155">
    <property type="entry name" value="Aminotran_1_2"/>
    <property type="match status" value="1"/>
</dbReference>
<dbReference type="EMBL" id="JACNFK010000034">
    <property type="protein sequence ID" value="MBC8520067.1"/>
    <property type="molecule type" value="Genomic_DNA"/>
</dbReference>
<dbReference type="SUPFAM" id="SSF53383">
    <property type="entry name" value="PLP-dependent transferases"/>
    <property type="match status" value="1"/>
</dbReference>
<dbReference type="GO" id="GO:0006520">
    <property type="term" value="P:amino acid metabolic process"/>
    <property type="evidence" value="ECO:0007669"/>
    <property type="project" value="InterPro"/>
</dbReference>
<evidence type="ECO:0000259" key="7">
    <source>
        <dbReference type="Pfam" id="PF00155"/>
    </source>
</evidence>
<keyword evidence="5" id="KW-0663">Pyridoxal phosphate</keyword>
<dbReference type="InterPro" id="IPR004839">
    <property type="entry name" value="Aminotransferase_I/II_large"/>
</dbReference>
<evidence type="ECO:0000256" key="4">
    <source>
        <dbReference type="ARBA" id="ARBA00022679"/>
    </source>
</evidence>
<dbReference type="InterPro" id="IPR050596">
    <property type="entry name" value="AspAT/PAT-like"/>
</dbReference>
<dbReference type="GO" id="GO:0008483">
    <property type="term" value="F:transaminase activity"/>
    <property type="evidence" value="ECO:0007669"/>
    <property type="project" value="UniProtKB-KW"/>
</dbReference>
<evidence type="ECO:0000256" key="6">
    <source>
        <dbReference type="RuleBase" id="RU000481"/>
    </source>
</evidence>
<accession>A0A8J6TXR9</accession>
<dbReference type="PROSITE" id="PS00105">
    <property type="entry name" value="AA_TRANSFER_CLASS_1"/>
    <property type="match status" value="1"/>
</dbReference>
<comment type="similarity">
    <text evidence="2 6">Belongs to the class-I pyridoxal-phosphate-dependent aminotransferase family.</text>
</comment>